<accession>A0A6J7DHX7</accession>
<keyword evidence="1" id="KW-0446">Lipid-binding</keyword>
<dbReference type="InterPro" id="IPR003797">
    <property type="entry name" value="DegV"/>
</dbReference>
<dbReference type="PANTHER" id="PTHR33434:SF2">
    <property type="entry name" value="FATTY ACID-BINDING PROTEIN TM_1468"/>
    <property type="match status" value="1"/>
</dbReference>
<dbReference type="GO" id="GO:0008289">
    <property type="term" value="F:lipid binding"/>
    <property type="evidence" value="ECO:0007669"/>
    <property type="project" value="UniProtKB-KW"/>
</dbReference>
<dbReference type="Gene3D" id="3.30.1180.10">
    <property type="match status" value="1"/>
</dbReference>
<gene>
    <name evidence="2" type="ORF">UFOPK3444_00559</name>
</gene>
<dbReference type="PANTHER" id="PTHR33434">
    <property type="entry name" value="DEGV DOMAIN-CONTAINING PROTEIN DR_1986-RELATED"/>
    <property type="match status" value="1"/>
</dbReference>
<dbReference type="Pfam" id="PF02645">
    <property type="entry name" value="DegV"/>
    <property type="match status" value="1"/>
</dbReference>
<dbReference type="SUPFAM" id="SSF82549">
    <property type="entry name" value="DAK1/DegV-like"/>
    <property type="match status" value="1"/>
</dbReference>
<name>A0A6J7DHX7_9ZZZZ</name>
<organism evidence="2">
    <name type="scientific">freshwater metagenome</name>
    <dbReference type="NCBI Taxonomy" id="449393"/>
    <lineage>
        <taxon>unclassified sequences</taxon>
        <taxon>metagenomes</taxon>
        <taxon>ecological metagenomes</taxon>
    </lineage>
</organism>
<dbReference type="PROSITE" id="PS51482">
    <property type="entry name" value="DEGV"/>
    <property type="match status" value="1"/>
</dbReference>
<dbReference type="NCBIfam" id="TIGR00762">
    <property type="entry name" value="DegV"/>
    <property type="match status" value="1"/>
</dbReference>
<dbReference type="EMBL" id="CAFBLU010000006">
    <property type="protein sequence ID" value="CAB4867979.1"/>
    <property type="molecule type" value="Genomic_DNA"/>
</dbReference>
<dbReference type="InterPro" id="IPR050270">
    <property type="entry name" value="DegV_domain_contain"/>
</dbReference>
<dbReference type="InterPro" id="IPR043168">
    <property type="entry name" value="DegV_C"/>
</dbReference>
<sequence>MAKVTVVADTCHYLQPALIKQYGIEQVSLHVLLPDGTERKDSSYNGDYTEYYDILSSSPTLPTTSQPSHQDFLDVWEPILDRGEDILAMHLSADLSGTFAGAQAARESLGDRGSRVTVVNTRSVAGGEALVVLAGAAAVRAGMSASAAAEHATAARAQMKIWFAVDTLEYMEKGGRIGAAAAWLGTALKIKPILTFEDQVEPVERVRTSKRALERMSEYLQTLKESGADTWLVQHITAHERADELVQRGIEIFGHEPTVLSEVGPVAGTYLGPGLLGVGGMPSSFMNP</sequence>
<evidence type="ECO:0000313" key="2">
    <source>
        <dbReference type="EMBL" id="CAB4867979.1"/>
    </source>
</evidence>
<evidence type="ECO:0000256" key="1">
    <source>
        <dbReference type="ARBA" id="ARBA00023121"/>
    </source>
</evidence>
<proteinExistence type="predicted"/>
<dbReference type="AlphaFoldDB" id="A0A6J7DHX7"/>
<dbReference type="Gene3D" id="3.40.50.10170">
    <property type="match status" value="1"/>
</dbReference>
<reference evidence="2" key="1">
    <citation type="submission" date="2020-05" db="EMBL/GenBank/DDBJ databases">
        <authorList>
            <person name="Chiriac C."/>
            <person name="Salcher M."/>
            <person name="Ghai R."/>
            <person name="Kavagutti S V."/>
        </authorList>
    </citation>
    <scope>NUCLEOTIDE SEQUENCE</scope>
</reference>
<protein>
    <submittedName>
        <fullName evidence="2">Unannotated protein</fullName>
    </submittedName>
</protein>